<dbReference type="GO" id="GO:0005886">
    <property type="term" value="C:plasma membrane"/>
    <property type="evidence" value="ECO:0007669"/>
    <property type="project" value="TreeGrafter"/>
</dbReference>
<dbReference type="InterPro" id="IPR024344">
    <property type="entry name" value="MDMPI_metal-binding"/>
</dbReference>
<organism evidence="3 4">
    <name type="scientific">Micromonospora olivasterospora</name>
    <dbReference type="NCBI Taxonomy" id="1880"/>
    <lineage>
        <taxon>Bacteria</taxon>
        <taxon>Bacillati</taxon>
        <taxon>Actinomycetota</taxon>
        <taxon>Actinomycetes</taxon>
        <taxon>Micromonosporales</taxon>
        <taxon>Micromonosporaceae</taxon>
        <taxon>Micromonospora</taxon>
    </lineage>
</organism>
<sequence length="267" mass="28804">MRRLGYDRLRAEITEQSELLAGHLAGADLTVPVPSCPGWNVGQLGRHLGGGQRWAESIVRTRPQAAPPDDSFRDLTPYAREDPAVLGPWLVEGARELAGALATAGPDAPVWTPLPPGAGDPGSTFWARRFAHETLMHRLDAALALGAAFTVGEELALDALDEWMELGSLPMMLDVHPRQRELLGPGRTVHLHATDAGPGVAAEWLVDLTGDAVAWRPAHERAAVAVRGPLTELLLVVYRRRPVDAGTVEVLGDRGLLDFWLDRVGFG</sequence>
<evidence type="ECO:0000313" key="3">
    <source>
        <dbReference type="EMBL" id="TWH70354.1"/>
    </source>
</evidence>
<dbReference type="InterPro" id="IPR017517">
    <property type="entry name" value="Maleyloyr_isom"/>
</dbReference>
<dbReference type="Proteomes" id="UP000319825">
    <property type="component" value="Unassembled WGS sequence"/>
</dbReference>
<dbReference type="EMBL" id="VLKE01000001">
    <property type="protein sequence ID" value="TWH70354.1"/>
    <property type="molecule type" value="Genomic_DNA"/>
</dbReference>
<feature type="domain" description="MDMPI C-terminal" evidence="1">
    <location>
        <begin position="171"/>
        <end position="258"/>
    </location>
</feature>
<keyword evidence="4" id="KW-1185">Reference proteome</keyword>
<comment type="caution">
    <text evidence="3">The sequence shown here is derived from an EMBL/GenBank/DDBJ whole genome shotgun (WGS) entry which is preliminary data.</text>
</comment>
<dbReference type="Gene3D" id="1.20.120.450">
    <property type="entry name" value="dinb family like domain"/>
    <property type="match status" value="1"/>
</dbReference>
<dbReference type="InterPro" id="IPR010872">
    <property type="entry name" value="MDMPI_C-term_domain"/>
</dbReference>
<protein>
    <submittedName>
        <fullName evidence="3">Uncharacterized protein (TIGR03083 family)</fullName>
    </submittedName>
</protein>
<evidence type="ECO:0000259" key="1">
    <source>
        <dbReference type="Pfam" id="PF07398"/>
    </source>
</evidence>
<dbReference type="RefSeq" id="WP_145776653.1">
    <property type="nucleotide sequence ID" value="NZ_BAAATQ010000093.1"/>
</dbReference>
<dbReference type="NCBIfam" id="TIGR03083">
    <property type="entry name" value="maleylpyruvate isomerase family mycothiol-dependent enzyme"/>
    <property type="match status" value="1"/>
</dbReference>
<reference evidence="3 4" key="1">
    <citation type="submission" date="2019-07" db="EMBL/GenBank/DDBJ databases">
        <title>R&amp;d 2014.</title>
        <authorList>
            <person name="Klenk H.-P."/>
        </authorList>
    </citation>
    <scope>NUCLEOTIDE SEQUENCE [LARGE SCALE GENOMIC DNA]</scope>
    <source>
        <strain evidence="3 4">DSM 43868</strain>
    </source>
</reference>
<dbReference type="GO" id="GO:0046872">
    <property type="term" value="F:metal ion binding"/>
    <property type="evidence" value="ECO:0007669"/>
    <property type="project" value="InterPro"/>
</dbReference>
<dbReference type="OrthoDB" id="3671213at2"/>
<proteinExistence type="predicted"/>
<dbReference type="Pfam" id="PF07398">
    <property type="entry name" value="MDMPI_C"/>
    <property type="match status" value="1"/>
</dbReference>
<evidence type="ECO:0000259" key="2">
    <source>
        <dbReference type="Pfam" id="PF11716"/>
    </source>
</evidence>
<name>A0A562IIC3_MICOL</name>
<dbReference type="AlphaFoldDB" id="A0A562IIC3"/>
<feature type="domain" description="Mycothiol-dependent maleylpyruvate isomerase metal-binding" evidence="2">
    <location>
        <begin position="12"/>
        <end position="142"/>
    </location>
</feature>
<dbReference type="PANTHER" id="PTHR40758">
    <property type="entry name" value="CONSERVED PROTEIN"/>
    <property type="match status" value="1"/>
</dbReference>
<evidence type="ECO:0000313" key="4">
    <source>
        <dbReference type="Proteomes" id="UP000319825"/>
    </source>
</evidence>
<dbReference type="InterPro" id="IPR034660">
    <property type="entry name" value="DinB/YfiT-like"/>
</dbReference>
<dbReference type="PANTHER" id="PTHR40758:SF1">
    <property type="entry name" value="CONSERVED PROTEIN"/>
    <property type="match status" value="1"/>
</dbReference>
<dbReference type="SUPFAM" id="SSF109854">
    <property type="entry name" value="DinB/YfiT-like putative metalloenzymes"/>
    <property type="match status" value="1"/>
</dbReference>
<gene>
    <name evidence="3" type="ORF">JD77_05379</name>
</gene>
<dbReference type="Pfam" id="PF11716">
    <property type="entry name" value="MDMPI_N"/>
    <property type="match status" value="1"/>
</dbReference>
<accession>A0A562IIC3</accession>